<evidence type="ECO:0000256" key="2">
    <source>
        <dbReference type="SAM" id="SignalP"/>
    </source>
</evidence>
<dbReference type="Gene3D" id="2.60.120.560">
    <property type="entry name" value="Exo-inulinase, domain 1"/>
    <property type="match status" value="1"/>
</dbReference>
<sequence length="796" mass="86960">MKISALTLSILLAFSLTGCGSDDHSNNSPEAETPQNPDDGSNPDEGSVTEPLPEAKVLYEVNFAEQNSLPAGWTAVSSNAGSVSVQDGHLYIDGRKHDTNMTTVMLPEATQNYTDYRVDVEFTFENPNNSGRWGSIVYRATGTASNPEPYYQFAIRSNATASNGTEFALRQDSKWNVQSSKAFTEAIDPQKVYKATVIVHGNRVRQYLNEQLMEDVELPSDQIKGAIGLSTAGLVMKVNSIKVTEQWESLPNINSTATDVQESGTYASLAPTIIQKVQTASDAIPNASQVFYQLDKSLNLNDLTGKKITTLKEYLADSTHRTIPVLQINDEATLTSLKNISQSIDLEDITLTSSNPDLLRTAHSILPTIRTALDLRSTTLGNSRAELLSIARQTNQANARIVILPASLATKENVGYIQKLLVTVWVDSSATTVNDAANIIVSGANGIMASNSDVFNSVLRQFPRYTLLRKPLIIGHRGVPSLEDENTLEGLKESVRLGVDAVENDIYVTTDNHLVIMHDDSVDRTTNGQGNIEDMSLAQVKQLATKPKGYKIPTLGEFFGELKNNKNVMHFVELKSSNEKIVAQLKKEIEEYGVDDQIVTISFIPDQIKRMKTILPGVSTGFLTDAPNSGNVLKDARTVMQTTQGYTSTFNPSYGNVTSALMEAVKHRGITFWPWTVNDETAFKKLYVAGTYGLTTNYAQYASKYVVDLKTATTATAKVGQAMNISAQLTTQEGAKSTANANQFVILAGAPTYTVNGSNLTFKAKGTAYVLPGYRYNIDNTYNYTIFSAPVKVTIE</sequence>
<accession>A0A1Z9Z3V3</accession>
<evidence type="ECO:0000259" key="3">
    <source>
        <dbReference type="PROSITE" id="PS51704"/>
    </source>
</evidence>
<dbReference type="PROSITE" id="PS51257">
    <property type="entry name" value="PROKAR_LIPOPROTEIN"/>
    <property type="match status" value="1"/>
</dbReference>
<dbReference type="Pfam" id="PF03009">
    <property type="entry name" value="GDPD"/>
    <property type="match status" value="1"/>
</dbReference>
<feature type="region of interest" description="Disordered" evidence="1">
    <location>
        <begin position="21"/>
        <end position="50"/>
    </location>
</feature>
<dbReference type="InterPro" id="IPR010496">
    <property type="entry name" value="AL/BT2_dom"/>
</dbReference>
<dbReference type="PANTHER" id="PTHR46211:SF14">
    <property type="entry name" value="GLYCEROPHOSPHODIESTER PHOSPHODIESTERASE"/>
    <property type="match status" value="1"/>
</dbReference>
<protein>
    <recommendedName>
        <fullName evidence="3">GP-PDE domain-containing protein</fullName>
    </recommendedName>
</protein>
<name>A0A1Z9Z3V3_9GAMM</name>
<feature type="chain" id="PRO_5012306846" description="GP-PDE domain-containing protein" evidence="2">
    <location>
        <begin position="21"/>
        <end position="796"/>
    </location>
</feature>
<dbReference type="PROSITE" id="PS51704">
    <property type="entry name" value="GP_PDE"/>
    <property type="match status" value="1"/>
</dbReference>
<dbReference type="OrthoDB" id="9795622at2"/>
<dbReference type="GO" id="GO:0006629">
    <property type="term" value="P:lipid metabolic process"/>
    <property type="evidence" value="ECO:0007669"/>
    <property type="project" value="InterPro"/>
</dbReference>
<dbReference type="Pfam" id="PF06439">
    <property type="entry name" value="3keto-disac_hyd"/>
    <property type="match status" value="1"/>
</dbReference>
<gene>
    <name evidence="4" type="ORF">CAP51_06120</name>
</gene>
<dbReference type="AlphaFoldDB" id="A0A1Z9Z3V3"/>
<evidence type="ECO:0000313" key="5">
    <source>
        <dbReference type="Proteomes" id="UP000196536"/>
    </source>
</evidence>
<dbReference type="GO" id="GO:0008081">
    <property type="term" value="F:phosphoric diester hydrolase activity"/>
    <property type="evidence" value="ECO:0007669"/>
    <property type="project" value="InterPro"/>
</dbReference>
<dbReference type="Proteomes" id="UP000196536">
    <property type="component" value="Unassembled WGS sequence"/>
</dbReference>
<evidence type="ECO:0000256" key="1">
    <source>
        <dbReference type="SAM" id="MobiDB-lite"/>
    </source>
</evidence>
<reference evidence="4 5" key="1">
    <citation type="submission" date="2017-05" db="EMBL/GenBank/DDBJ databases">
        <title>Acinetobacter populi ANC 5415 (= PBJ7), whole genome shotgun sequencing project.</title>
        <authorList>
            <person name="Nemec A."/>
            <person name="Radolfova-Krizova L."/>
        </authorList>
    </citation>
    <scope>NUCLEOTIDE SEQUENCE [LARGE SCALE GENOMIC DNA]</scope>
    <source>
        <strain evidence="4 5">PBJ7</strain>
    </source>
</reference>
<feature type="compositionally biased region" description="Polar residues" evidence="1">
    <location>
        <begin position="26"/>
        <end position="39"/>
    </location>
</feature>
<feature type="signal peptide" evidence="2">
    <location>
        <begin position="1"/>
        <end position="20"/>
    </location>
</feature>
<feature type="domain" description="GP-PDE" evidence="3">
    <location>
        <begin position="471"/>
        <end position="706"/>
    </location>
</feature>
<keyword evidence="5" id="KW-1185">Reference proteome</keyword>
<proteinExistence type="predicted"/>
<keyword evidence="2" id="KW-0732">Signal</keyword>
<dbReference type="PANTHER" id="PTHR46211">
    <property type="entry name" value="GLYCEROPHOSPHORYL DIESTER PHOSPHODIESTERASE"/>
    <property type="match status" value="1"/>
</dbReference>
<dbReference type="SUPFAM" id="SSF51695">
    <property type="entry name" value="PLC-like phosphodiesterases"/>
    <property type="match status" value="1"/>
</dbReference>
<comment type="caution">
    <text evidence="4">The sequence shown here is derived from an EMBL/GenBank/DDBJ whole genome shotgun (WGS) entry which is preliminary data.</text>
</comment>
<dbReference type="RefSeq" id="WP_087619824.1">
    <property type="nucleotide sequence ID" value="NZ_NEXX01000001.1"/>
</dbReference>
<evidence type="ECO:0000313" key="4">
    <source>
        <dbReference type="EMBL" id="OUY09168.1"/>
    </source>
</evidence>
<dbReference type="EMBL" id="NEXX01000001">
    <property type="protein sequence ID" value="OUY09168.1"/>
    <property type="molecule type" value="Genomic_DNA"/>
</dbReference>
<dbReference type="Gene3D" id="3.20.20.190">
    <property type="entry name" value="Phosphatidylinositol (PI) phosphodiesterase"/>
    <property type="match status" value="2"/>
</dbReference>
<dbReference type="InterPro" id="IPR030395">
    <property type="entry name" value="GP_PDE_dom"/>
</dbReference>
<dbReference type="InterPro" id="IPR017946">
    <property type="entry name" value="PLC-like_Pdiesterase_TIM-brl"/>
</dbReference>
<organism evidence="4 5">
    <name type="scientific">Acinetobacter populi</name>
    <dbReference type="NCBI Taxonomy" id="1582270"/>
    <lineage>
        <taxon>Bacteria</taxon>
        <taxon>Pseudomonadati</taxon>
        <taxon>Pseudomonadota</taxon>
        <taxon>Gammaproteobacteria</taxon>
        <taxon>Moraxellales</taxon>
        <taxon>Moraxellaceae</taxon>
        <taxon>Acinetobacter</taxon>
    </lineage>
</organism>